<organism evidence="1 2">
    <name type="scientific">Paraburkholderia tagetis</name>
    <dbReference type="NCBI Taxonomy" id="2913261"/>
    <lineage>
        <taxon>Bacteria</taxon>
        <taxon>Pseudomonadati</taxon>
        <taxon>Pseudomonadota</taxon>
        <taxon>Betaproteobacteria</taxon>
        <taxon>Burkholderiales</taxon>
        <taxon>Burkholderiaceae</taxon>
        <taxon>Paraburkholderia</taxon>
    </lineage>
</organism>
<dbReference type="AlphaFoldDB" id="A0A9X1RQ09"/>
<reference evidence="1" key="1">
    <citation type="submission" date="2022-01" db="EMBL/GenBank/DDBJ databases">
        <title>Genome sequence and assembly of Parabukholderia sp. RG36.</title>
        <authorList>
            <person name="Chhetri G."/>
        </authorList>
    </citation>
    <scope>NUCLEOTIDE SEQUENCE</scope>
    <source>
        <strain evidence="1">RG36</strain>
    </source>
</reference>
<proteinExistence type="predicted"/>
<dbReference type="RefSeq" id="WP_238464085.1">
    <property type="nucleotide sequence ID" value="NZ_JAKLJA010000008.1"/>
</dbReference>
<dbReference type="Proteomes" id="UP001139308">
    <property type="component" value="Unassembled WGS sequence"/>
</dbReference>
<dbReference type="Pfam" id="PF11199">
    <property type="entry name" value="DUF2891"/>
    <property type="match status" value="1"/>
</dbReference>
<protein>
    <submittedName>
        <fullName evidence="1">DUF2891 domain-containing protein</fullName>
    </submittedName>
</protein>
<keyword evidence="2" id="KW-1185">Reference proteome</keyword>
<sequence length="340" mass="37994">MDTTLTAALASRFASLALAHLTREYPNKLTHSLDGPQDVQGPRALHPVFYGSYDWHSCVHGYWLVAHLLERFPDLPEAPRIVAVIDAHFTDANMAGERAYLDLPHNRGFERPYGWAWLLALAAQLHGMKTPEAQRWSRTLTPLTEAFVERFEEFLPKATYPLRVGTHFNTAFALTLAHDFARKTSRDTLARLIEETARRWYAGDAGCQAWEPSGDEFLSPALMEAVLMSRVMSTNKNAEEFAAWFARFLPALAAREPATLFQPATVTDRTDGKIAHLDGLNLSRAWCQRTLARVLPAGDARADVLREAAQTHLDTALDHVAGDYMGEHWLASFATLALEA</sequence>
<dbReference type="EMBL" id="JAKLJA010000008">
    <property type="protein sequence ID" value="MCG5074234.1"/>
    <property type="molecule type" value="Genomic_DNA"/>
</dbReference>
<dbReference type="InterPro" id="IPR021365">
    <property type="entry name" value="DUF2891"/>
</dbReference>
<evidence type="ECO:0000313" key="1">
    <source>
        <dbReference type="EMBL" id="MCG5074234.1"/>
    </source>
</evidence>
<evidence type="ECO:0000313" key="2">
    <source>
        <dbReference type="Proteomes" id="UP001139308"/>
    </source>
</evidence>
<name>A0A9X1RQ09_9BURK</name>
<accession>A0A9X1RQ09</accession>
<gene>
    <name evidence="1" type="ORF">L5014_12825</name>
</gene>
<comment type="caution">
    <text evidence="1">The sequence shown here is derived from an EMBL/GenBank/DDBJ whole genome shotgun (WGS) entry which is preliminary data.</text>
</comment>